<gene>
    <name evidence="7" type="ORF">Fot_18490</name>
</gene>
<name>A0ABD1VIC6_9LAMI</name>
<dbReference type="GO" id="GO:0016020">
    <property type="term" value="C:membrane"/>
    <property type="evidence" value="ECO:0007669"/>
    <property type="project" value="UniProtKB-SubCell"/>
</dbReference>
<evidence type="ECO:0000256" key="5">
    <source>
        <dbReference type="ARBA" id="ARBA00023002"/>
    </source>
</evidence>
<dbReference type="InterPro" id="IPR002401">
    <property type="entry name" value="Cyt_P450_E_grp-I"/>
</dbReference>
<dbReference type="Pfam" id="PF00067">
    <property type="entry name" value="p450"/>
    <property type="match status" value="1"/>
</dbReference>
<keyword evidence="5" id="KW-0560">Oxidoreductase</keyword>
<evidence type="ECO:0000256" key="4">
    <source>
        <dbReference type="ARBA" id="ARBA00022723"/>
    </source>
</evidence>
<dbReference type="Gene3D" id="1.10.630.10">
    <property type="entry name" value="Cytochrome P450"/>
    <property type="match status" value="1"/>
</dbReference>
<dbReference type="GO" id="GO:0046872">
    <property type="term" value="F:metal ion binding"/>
    <property type="evidence" value="ECO:0007669"/>
    <property type="project" value="UniProtKB-KW"/>
</dbReference>
<reference evidence="8" key="1">
    <citation type="submission" date="2024-07" db="EMBL/GenBank/DDBJ databases">
        <title>Two chromosome-level genome assemblies of Korean endemic species Abeliophyllum distichum and Forsythia ovata (Oleaceae).</title>
        <authorList>
            <person name="Jang H."/>
        </authorList>
    </citation>
    <scope>NUCLEOTIDE SEQUENCE [LARGE SCALE GENOMIC DNA]</scope>
</reference>
<proteinExistence type="inferred from homology"/>
<dbReference type="AlphaFoldDB" id="A0ABD1VIC6"/>
<comment type="cofactor">
    <cofactor evidence="1">
        <name>heme</name>
        <dbReference type="ChEBI" id="CHEBI:30413"/>
    </cofactor>
</comment>
<dbReference type="InterPro" id="IPR001128">
    <property type="entry name" value="Cyt_P450"/>
</dbReference>
<keyword evidence="8" id="KW-1185">Reference proteome</keyword>
<keyword evidence="4" id="KW-0479">Metal-binding</keyword>
<evidence type="ECO:0000313" key="8">
    <source>
        <dbReference type="Proteomes" id="UP001604277"/>
    </source>
</evidence>
<dbReference type="GO" id="GO:0016491">
    <property type="term" value="F:oxidoreductase activity"/>
    <property type="evidence" value="ECO:0007669"/>
    <property type="project" value="UniProtKB-KW"/>
</dbReference>
<evidence type="ECO:0000256" key="3">
    <source>
        <dbReference type="ARBA" id="ARBA00010617"/>
    </source>
</evidence>
<comment type="subcellular location">
    <subcellularLocation>
        <location evidence="2">Membrane</location>
        <topology evidence="2">Single-pass membrane protein</topology>
    </subcellularLocation>
</comment>
<evidence type="ECO:0000256" key="2">
    <source>
        <dbReference type="ARBA" id="ARBA00004167"/>
    </source>
</evidence>
<keyword evidence="6" id="KW-0408">Iron</keyword>
<comment type="caution">
    <text evidence="7">The sequence shown here is derived from an EMBL/GenBank/DDBJ whole genome shotgun (WGS) entry which is preliminary data.</text>
</comment>
<organism evidence="7 8">
    <name type="scientific">Forsythia ovata</name>
    <dbReference type="NCBI Taxonomy" id="205694"/>
    <lineage>
        <taxon>Eukaryota</taxon>
        <taxon>Viridiplantae</taxon>
        <taxon>Streptophyta</taxon>
        <taxon>Embryophyta</taxon>
        <taxon>Tracheophyta</taxon>
        <taxon>Spermatophyta</taxon>
        <taxon>Magnoliopsida</taxon>
        <taxon>eudicotyledons</taxon>
        <taxon>Gunneridae</taxon>
        <taxon>Pentapetalae</taxon>
        <taxon>asterids</taxon>
        <taxon>lamiids</taxon>
        <taxon>Lamiales</taxon>
        <taxon>Oleaceae</taxon>
        <taxon>Forsythieae</taxon>
        <taxon>Forsythia</taxon>
    </lineage>
</organism>
<accession>A0ABD1VIC6</accession>
<evidence type="ECO:0000256" key="1">
    <source>
        <dbReference type="ARBA" id="ARBA00001971"/>
    </source>
</evidence>
<comment type="similarity">
    <text evidence="3">Belongs to the cytochrome P450 family.</text>
</comment>
<dbReference type="Proteomes" id="UP001604277">
    <property type="component" value="Unassembled WGS sequence"/>
</dbReference>
<evidence type="ECO:0000256" key="6">
    <source>
        <dbReference type="ARBA" id="ARBA00023004"/>
    </source>
</evidence>
<sequence>MPDLFMKSTLDSIFRVAFGVELDSLCGSSEEGAKFSEAFDNASAMTLWRYVDIFWKMKNAFNVGSEAKLKKIIRVVDDFVYKLIRKKIEEMHKSQNNSSKKDILTRFLQFTEVDPKYLRDITLNFIIAGKDTTATTLSWFIYMLCKHPLVQEKVAQEIKEATKTKKVTDISEFASSVSEEALEKMHLPSRSID</sequence>
<dbReference type="PRINTS" id="PR00463">
    <property type="entry name" value="EP450I"/>
</dbReference>
<evidence type="ECO:0000313" key="7">
    <source>
        <dbReference type="EMBL" id="KAL2537099.1"/>
    </source>
</evidence>
<dbReference type="SUPFAM" id="SSF48264">
    <property type="entry name" value="Cytochrome P450"/>
    <property type="match status" value="1"/>
</dbReference>
<dbReference type="PANTHER" id="PTHR24296">
    <property type="entry name" value="CYTOCHROME P450"/>
    <property type="match status" value="1"/>
</dbReference>
<dbReference type="InterPro" id="IPR036396">
    <property type="entry name" value="Cyt_P450_sf"/>
</dbReference>
<dbReference type="EMBL" id="JBFOLJ010000005">
    <property type="protein sequence ID" value="KAL2537099.1"/>
    <property type="molecule type" value="Genomic_DNA"/>
</dbReference>
<protein>
    <submittedName>
        <fullName evidence="7">Cytochrome</fullName>
    </submittedName>
</protein>